<name>A0A8J3N032_9CHLR</name>
<dbReference type="RefSeq" id="WP_220203338.1">
    <property type="nucleotide sequence ID" value="NZ_BNJK01000001.1"/>
</dbReference>
<comment type="caution">
    <text evidence="12">The sequence shown here is derived from an EMBL/GenBank/DDBJ whole genome shotgun (WGS) entry which is preliminary data.</text>
</comment>
<dbReference type="PANTHER" id="PTHR42904:SF6">
    <property type="entry name" value="NAD-CAPPED RNA HYDROLASE NUDT12"/>
    <property type="match status" value="1"/>
</dbReference>
<dbReference type="Pfam" id="PF09297">
    <property type="entry name" value="Zn_ribbon_NUD"/>
    <property type="match status" value="1"/>
</dbReference>
<dbReference type="InterPro" id="IPR049734">
    <property type="entry name" value="NudC-like_C"/>
</dbReference>
<dbReference type="InterPro" id="IPR020084">
    <property type="entry name" value="NUDIX_hydrolase_CS"/>
</dbReference>
<dbReference type="SUPFAM" id="SSF55811">
    <property type="entry name" value="Nudix"/>
    <property type="match status" value="2"/>
</dbReference>
<evidence type="ECO:0000256" key="3">
    <source>
        <dbReference type="ARBA" id="ARBA00009595"/>
    </source>
</evidence>
<dbReference type="CDD" id="cd03429">
    <property type="entry name" value="NUDIX_NADH_pyrophosphatase_Nudt13"/>
    <property type="match status" value="1"/>
</dbReference>
<protein>
    <recommendedName>
        <fullName evidence="4">NAD(+) diphosphatase</fullName>
        <ecNumber evidence="4">3.6.1.22</ecNumber>
    </recommendedName>
</protein>
<accession>A0A8J3N032</accession>
<evidence type="ECO:0000256" key="5">
    <source>
        <dbReference type="ARBA" id="ARBA00022723"/>
    </source>
</evidence>
<evidence type="ECO:0000256" key="1">
    <source>
        <dbReference type="ARBA" id="ARBA00001946"/>
    </source>
</evidence>
<reference evidence="12" key="1">
    <citation type="submission" date="2020-10" db="EMBL/GenBank/DDBJ databases">
        <title>Taxonomic study of unclassified bacteria belonging to the class Ktedonobacteria.</title>
        <authorList>
            <person name="Yabe S."/>
            <person name="Wang C.M."/>
            <person name="Zheng Y."/>
            <person name="Sakai Y."/>
            <person name="Cavaletti L."/>
            <person name="Monciardini P."/>
            <person name="Donadio S."/>
        </authorList>
    </citation>
    <scope>NUCLEOTIDE SEQUENCE</scope>
    <source>
        <strain evidence="12">ID150040</strain>
    </source>
</reference>
<keyword evidence="5" id="KW-0479">Metal-binding</keyword>
<evidence type="ECO:0000259" key="11">
    <source>
        <dbReference type="PROSITE" id="PS51462"/>
    </source>
</evidence>
<dbReference type="GO" id="GO:0019677">
    <property type="term" value="P:NAD+ catabolic process"/>
    <property type="evidence" value="ECO:0007669"/>
    <property type="project" value="TreeGrafter"/>
</dbReference>
<dbReference type="PROSITE" id="PS51462">
    <property type="entry name" value="NUDIX"/>
    <property type="match status" value="1"/>
</dbReference>
<sequence length="276" mass="30874">MALIFQRTYPPALPAEGLAFWFPFRKGELLVQQTERGSIDIMSGTEPDLAALQPQTITYLGILNGKPCMACEVSAETPLPENWKALELRALYNEVDASLYGIAGYAFQILLWQQDSRYCPVCAHQTEIIPASWGKQCPNCGYISYPPAVPAVLALVHDGERVLLGHKPGWGPRYSILAGFVEPGESLEECVEREVMEEVGVQVTDITYVGSQPWPFPHQLMVGYMARYAGGEIRVDEQELDEAHWFHVDELPNLPPPLSLARQIVEAWVKIHRGEK</sequence>
<dbReference type="InterPro" id="IPR015375">
    <property type="entry name" value="NADH_PPase-like_N"/>
</dbReference>
<evidence type="ECO:0000256" key="2">
    <source>
        <dbReference type="ARBA" id="ARBA00001947"/>
    </source>
</evidence>
<evidence type="ECO:0000256" key="4">
    <source>
        <dbReference type="ARBA" id="ARBA00012381"/>
    </source>
</evidence>
<dbReference type="PRINTS" id="PR00502">
    <property type="entry name" value="NUDIXFAMILY"/>
</dbReference>
<dbReference type="EMBL" id="BNJK01000001">
    <property type="protein sequence ID" value="GHO92512.1"/>
    <property type="molecule type" value="Genomic_DNA"/>
</dbReference>
<dbReference type="NCBIfam" id="NF001299">
    <property type="entry name" value="PRK00241.1"/>
    <property type="match status" value="1"/>
</dbReference>
<evidence type="ECO:0000313" key="12">
    <source>
        <dbReference type="EMBL" id="GHO92512.1"/>
    </source>
</evidence>
<feature type="domain" description="Nudix hydrolase" evidence="11">
    <location>
        <begin position="147"/>
        <end position="270"/>
    </location>
</feature>
<proteinExistence type="inferred from homology"/>
<dbReference type="PANTHER" id="PTHR42904">
    <property type="entry name" value="NUDIX HYDROLASE, NUDC SUBFAMILY"/>
    <property type="match status" value="1"/>
</dbReference>
<evidence type="ECO:0000256" key="10">
    <source>
        <dbReference type="RuleBase" id="RU003476"/>
    </source>
</evidence>
<dbReference type="GO" id="GO:0035529">
    <property type="term" value="F:NADH pyrophosphatase activity"/>
    <property type="evidence" value="ECO:0007669"/>
    <property type="project" value="TreeGrafter"/>
</dbReference>
<dbReference type="Gene3D" id="3.90.79.20">
    <property type="match status" value="1"/>
</dbReference>
<evidence type="ECO:0000256" key="8">
    <source>
        <dbReference type="ARBA" id="ARBA00023027"/>
    </source>
</evidence>
<dbReference type="InterPro" id="IPR000086">
    <property type="entry name" value="NUDIX_hydrolase_dom"/>
</dbReference>
<dbReference type="EC" id="3.6.1.22" evidence="4"/>
<dbReference type="GO" id="GO:0046872">
    <property type="term" value="F:metal ion binding"/>
    <property type="evidence" value="ECO:0007669"/>
    <property type="project" value="UniProtKB-KW"/>
</dbReference>
<dbReference type="InterPro" id="IPR015376">
    <property type="entry name" value="Znr_NADH_PPase"/>
</dbReference>
<comment type="catalytic activity">
    <reaction evidence="9">
        <text>a 5'-end NAD(+)-phospho-ribonucleoside in mRNA + H2O = a 5'-end phospho-adenosine-phospho-ribonucleoside in mRNA + beta-nicotinamide D-ribonucleotide + 2 H(+)</text>
        <dbReference type="Rhea" id="RHEA:60876"/>
        <dbReference type="Rhea" id="RHEA-COMP:15698"/>
        <dbReference type="Rhea" id="RHEA-COMP:15719"/>
        <dbReference type="ChEBI" id="CHEBI:14649"/>
        <dbReference type="ChEBI" id="CHEBI:15377"/>
        <dbReference type="ChEBI" id="CHEBI:15378"/>
        <dbReference type="ChEBI" id="CHEBI:144029"/>
        <dbReference type="ChEBI" id="CHEBI:144051"/>
    </reaction>
    <physiologicalReaction direction="left-to-right" evidence="9">
        <dbReference type="Rhea" id="RHEA:60877"/>
    </physiologicalReaction>
</comment>
<comment type="cofactor">
    <cofactor evidence="2">
        <name>Zn(2+)</name>
        <dbReference type="ChEBI" id="CHEBI:29105"/>
    </cofactor>
</comment>
<dbReference type="AlphaFoldDB" id="A0A8J3N032"/>
<evidence type="ECO:0000313" key="13">
    <source>
        <dbReference type="Proteomes" id="UP000597444"/>
    </source>
</evidence>
<dbReference type="Pfam" id="PF09296">
    <property type="entry name" value="NUDIX-like"/>
    <property type="match status" value="1"/>
</dbReference>
<dbReference type="GO" id="GO:0005829">
    <property type="term" value="C:cytosol"/>
    <property type="evidence" value="ECO:0007669"/>
    <property type="project" value="TreeGrafter"/>
</dbReference>
<dbReference type="InterPro" id="IPR015797">
    <property type="entry name" value="NUDIX_hydrolase-like_dom_sf"/>
</dbReference>
<evidence type="ECO:0000256" key="6">
    <source>
        <dbReference type="ARBA" id="ARBA00022801"/>
    </source>
</evidence>
<evidence type="ECO:0000256" key="7">
    <source>
        <dbReference type="ARBA" id="ARBA00022842"/>
    </source>
</evidence>
<dbReference type="InterPro" id="IPR020476">
    <property type="entry name" value="Nudix_hydrolase"/>
</dbReference>
<organism evidence="12 13">
    <name type="scientific">Reticulibacter mediterranei</name>
    <dbReference type="NCBI Taxonomy" id="2778369"/>
    <lineage>
        <taxon>Bacteria</taxon>
        <taxon>Bacillati</taxon>
        <taxon>Chloroflexota</taxon>
        <taxon>Ktedonobacteria</taxon>
        <taxon>Ktedonobacterales</taxon>
        <taxon>Reticulibacteraceae</taxon>
        <taxon>Reticulibacter</taxon>
    </lineage>
</organism>
<dbReference type="Proteomes" id="UP000597444">
    <property type="component" value="Unassembled WGS sequence"/>
</dbReference>
<dbReference type="InterPro" id="IPR050241">
    <property type="entry name" value="NAD-cap_RNA_hydrolase_NudC"/>
</dbReference>
<keyword evidence="6 10" id="KW-0378">Hydrolase</keyword>
<dbReference type="Gene3D" id="3.90.79.10">
    <property type="entry name" value="Nucleoside Triphosphate Pyrophosphohydrolase"/>
    <property type="match status" value="1"/>
</dbReference>
<dbReference type="Pfam" id="PF00293">
    <property type="entry name" value="NUDIX"/>
    <property type="match status" value="1"/>
</dbReference>
<gene>
    <name evidence="12" type="ORF">KSF_025600</name>
</gene>
<evidence type="ECO:0000256" key="9">
    <source>
        <dbReference type="ARBA" id="ARBA00023679"/>
    </source>
</evidence>
<keyword evidence="8" id="KW-0520">NAD</keyword>
<dbReference type="GO" id="GO:0006742">
    <property type="term" value="P:NADP+ catabolic process"/>
    <property type="evidence" value="ECO:0007669"/>
    <property type="project" value="TreeGrafter"/>
</dbReference>
<comment type="similarity">
    <text evidence="3">Belongs to the Nudix hydrolase family. NudC subfamily.</text>
</comment>
<keyword evidence="7" id="KW-0460">Magnesium</keyword>
<comment type="cofactor">
    <cofactor evidence="1">
        <name>Mg(2+)</name>
        <dbReference type="ChEBI" id="CHEBI:18420"/>
    </cofactor>
</comment>
<keyword evidence="13" id="KW-1185">Reference proteome</keyword>
<dbReference type="PROSITE" id="PS00893">
    <property type="entry name" value="NUDIX_BOX"/>
    <property type="match status" value="1"/>
</dbReference>